<evidence type="ECO:0000256" key="2">
    <source>
        <dbReference type="SAM" id="Phobius"/>
    </source>
</evidence>
<feature type="transmembrane region" description="Helical" evidence="2">
    <location>
        <begin position="88"/>
        <end position="112"/>
    </location>
</feature>
<name>A0AAV4IFE4_9GAST</name>
<feature type="region of interest" description="Disordered" evidence="1">
    <location>
        <begin position="279"/>
        <end position="323"/>
    </location>
</feature>
<keyword evidence="2" id="KW-0812">Transmembrane</keyword>
<organism evidence="3 4">
    <name type="scientific">Elysia marginata</name>
    <dbReference type="NCBI Taxonomy" id="1093978"/>
    <lineage>
        <taxon>Eukaryota</taxon>
        <taxon>Metazoa</taxon>
        <taxon>Spiralia</taxon>
        <taxon>Lophotrochozoa</taxon>
        <taxon>Mollusca</taxon>
        <taxon>Gastropoda</taxon>
        <taxon>Heterobranchia</taxon>
        <taxon>Euthyneura</taxon>
        <taxon>Panpulmonata</taxon>
        <taxon>Sacoglossa</taxon>
        <taxon>Placobranchoidea</taxon>
        <taxon>Plakobranchidae</taxon>
        <taxon>Elysia</taxon>
    </lineage>
</organism>
<dbReference type="EMBL" id="BMAT01002526">
    <property type="protein sequence ID" value="GFS08460.1"/>
    <property type="molecule type" value="Genomic_DNA"/>
</dbReference>
<feature type="region of interest" description="Disordered" evidence="1">
    <location>
        <begin position="519"/>
        <end position="538"/>
    </location>
</feature>
<feature type="compositionally biased region" description="Basic and acidic residues" evidence="1">
    <location>
        <begin position="310"/>
        <end position="320"/>
    </location>
</feature>
<keyword evidence="2" id="KW-0472">Membrane</keyword>
<dbReference type="Proteomes" id="UP000762676">
    <property type="component" value="Unassembled WGS sequence"/>
</dbReference>
<dbReference type="PANTHER" id="PTHR11360">
    <property type="entry name" value="MONOCARBOXYLATE TRANSPORTER"/>
    <property type="match status" value="1"/>
</dbReference>
<dbReference type="Gene3D" id="1.20.1250.20">
    <property type="entry name" value="MFS general substrate transporter like domains"/>
    <property type="match status" value="3"/>
</dbReference>
<evidence type="ECO:0000313" key="4">
    <source>
        <dbReference type="Proteomes" id="UP000762676"/>
    </source>
</evidence>
<keyword evidence="2" id="KW-1133">Transmembrane helix</keyword>
<feature type="transmembrane region" description="Helical" evidence="2">
    <location>
        <begin position="203"/>
        <end position="227"/>
    </location>
</feature>
<dbReference type="SUPFAM" id="SSF103473">
    <property type="entry name" value="MFS general substrate transporter"/>
    <property type="match status" value="3"/>
</dbReference>
<feature type="transmembrane region" description="Helical" evidence="2">
    <location>
        <begin position="132"/>
        <end position="154"/>
    </location>
</feature>
<sequence length="801" mass="87479">MAAPTEKDSGWAWVVLVASTISLFIFVVLSASIGFFQVEIMEDLGVGSGPISIMSSLALGQSCVLGPLSGVLSSLFSVRVTVYLGVSLYSGGLLLASFSQSLASLTFFFGFLTGRSGKLFPFADKCYFRLDYRKLMVSETTADLFIALIVALLPRLESYGDSERLFSQPEVSDRLICPGFGFGIAYTASVIVISLYFEKHRLLASGIIMCSPGLGILSVPHVVSWAMSEHGWRWTSTMIGAYVLHVAVLATVYFPTDTERLTMINFNGCWERISARWQGGKNSKRGSRTESEQEQDSSAPGKFGDDLVSGEDHGAGGERFKHNKQKEWGLNGAEGEQMLGNHDGETQSLHVYDSADPKPMEPCAKSSYHDHECEMIHVSKQSPRKDKCESQCESNISHVVSPQSSTKDIATLSSLSIHFPEFISGEDKKSFNLVDHILKLEKEQELKGSLKSLPLTFRAKNGVIECLSSPRLSSPRKHNLDLNPISCQHTPSNASINTHPDRTTPAYLNASVDQVQFGKPCNGVPRKRSSSSVSRQSYCSLRVPKNSSQLHASPKLRGTDLLWKSRSWVHSQTDVMGSSPLLPIKVEEIRPESPTEADRSVKENMKLVVSCKTVWMLCLTSFCFIFGFGMNTVHFPSFAEQQGVARESISQFYSAHGLVVMTFMGLIIGLAPFYATGAMGLYIMQIGIALTYGVGYMLFAPICVQMLGVDLLAISFGLVQLFIGVGYIISPIIAGYLYDATGTFDVPLMLGGCVITVGALPFGVISFISSCKSPSVTNGNDVNAQEHTVEGEFMLEQDNNV</sequence>
<dbReference type="InterPro" id="IPR036259">
    <property type="entry name" value="MFS_trans_sf"/>
</dbReference>
<protein>
    <submittedName>
        <fullName evidence="3">Monocarboxylate transporter</fullName>
    </submittedName>
</protein>
<dbReference type="AlphaFoldDB" id="A0AAV4IFE4"/>
<feature type="transmembrane region" description="Helical" evidence="2">
    <location>
        <begin position="711"/>
        <end position="734"/>
    </location>
</feature>
<feature type="transmembrane region" description="Helical" evidence="2">
    <location>
        <begin position="175"/>
        <end position="197"/>
    </location>
</feature>
<dbReference type="InterPro" id="IPR050327">
    <property type="entry name" value="Proton-linked_MCT"/>
</dbReference>
<evidence type="ECO:0000313" key="3">
    <source>
        <dbReference type="EMBL" id="GFS08460.1"/>
    </source>
</evidence>
<evidence type="ECO:0000256" key="1">
    <source>
        <dbReference type="SAM" id="MobiDB-lite"/>
    </source>
</evidence>
<feature type="transmembrane region" description="Helical" evidence="2">
    <location>
        <begin position="614"/>
        <end position="633"/>
    </location>
</feature>
<comment type="caution">
    <text evidence="3">The sequence shown here is derived from an EMBL/GenBank/DDBJ whole genome shotgun (WGS) entry which is preliminary data.</text>
</comment>
<feature type="transmembrane region" description="Helical" evidence="2">
    <location>
        <begin position="239"/>
        <end position="256"/>
    </location>
</feature>
<keyword evidence="4" id="KW-1185">Reference proteome</keyword>
<feature type="transmembrane region" description="Helical" evidence="2">
    <location>
        <begin position="746"/>
        <end position="768"/>
    </location>
</feature>
<gene>
    <name evidence="3" type="ORF">ElyMa_001274200</name>
</gene>
<accession>A0AAV4IFE4</accession>
<feature type="transmembrane region" description="Helical" evidence="2">
    <location>
        <begin position="681"/>
        <end position="699"/>
    </location>
</feature>
<reference evidence="3 4" key="1">
    <citation type="journal article" date="2021" name="Elife">
        <title>Chloroplast acquisition without the gene transfer in kleptoplastic sea slugs, Plakobranchus ocellatus.</title>
        <authorList>
            <person name="Maeda T."/>
            <person name="Takahashi S."/>
            <person name="Yoshida T."/>
            <person name="Shimamura S."/>
            <person name="Takaki Y."/>
            <person name="Nagai Y."/>
            <person name="Toyoda A."/>
            <person name="Suzuki Y."/>
            <person name="Arimoto A."/>
            <person name="Ishii H."/>
            <person name="Satoh N."/>
            <person name="Nishiyama T."/>
            <person name="Hasebe M."/>
            <person name="Maruyama T."/>
            <person name="Minagawa J."/>
            <person name="Obokata J."/>
            <person name="Shigenobu S."/>
        </authorList>
    </citation>
    <scope>NUCLEOTIDE SEQUENCE [LARGE SCALE GENOMIC DNA]</scope>
</reference>
<proteinExistence type="predicted"/>
<feature type="transmembrane region" description="Helical" evidence="2">
    <location>
        <begin position="653"/>
        <end position="675"/>
    </location>
</feature>
<feature type="transmembrane region" description="Helical" evidence="2">
    <location>
        <begin position="56"/>
        <end position="76"/>
    </location>
</feature>
<dbReference type="PANTHER" id="PTHR11360:SF284">
    <property type="entry name" value="EG:103B4.3 PROTEIN-RELATED"/>
    <property type="match status" value="1"/>
</dbReference>
<feature type="transmembrane region" description="Helical" evidence="2">
    <location>
        <begin position="12"/>
        <end position="36"/>
    </location>
</feature>